<organism evidence="1 2">
    <name type="scientific">Rickettsia felis str. Pedreira</name>
    <dbReference type="NCBI Taxonomy" id="1359196"/>
    <lineage>
        <taxon>Bacteria</taxon>
        <taxon>Pseudomonadati</taxon>
        <taxon>Pseudomonadota</taxon>
        <taxon>Alphaproteobacteria</taxon>
        <taxon>Rickettsiales</taxon>
        <taxon>Rickettsiaceae</taxon>
        <taxon>Rickettsieae</taxon>
        <taxon>Rickettsia</taxon>
        <taxon>spotted fever group</taxon>
    </lineage>
</organism>
<accession>A0A0F3MX44</accession>
<reference evidence="1 2" key="1">
    <citation type="submission" date="2015-01" db="EMBL/GenBank/DDBJ databases">
        <title>Genome Sequencing of Rickettsiales.</title>
        <authorList>
            <person name="Daugherty S.C."/>
            <person name="Su Q."/>
            <person name="Abolude K."/>
            <person name="Beier-Sexton M."/>
            <person name="Carlyon J.A."/>
            <person name="Carter R."/>
            <person name="Day N.P."/>
            <person name="Dumler S.J."/>
            <person name="Dyachenko V."/>
            <person name="Godinez A."/>
            <person name="Kurtti T.J."/>
            <person name="Lichay M."/>
            <person name="Mullins K.E."/>
            <person name="Ott S."/>
            <person name="Pappas-Brown V."/>
            <person name="Paris D.H."/>
            <person name="Patel P."/>
            <person name="Richards A.L."/>
            <person name="Sadzewicz L."/>
            <person name="Sears K."/>
            <person name="Seidman D."/>
            <person name="Sengamalay N."/>
            <person name="Stenos J."/>
            <person name="Tallon L.J."/>
            <person name="Vincent G."/>
            <person name="Fraser C.M."/>
            <person name="Munderloh U."/>
            <person name="Dunning-Hotopp J.C."/>
        </authorList>
    </citation>
    <scope>NUCLEOTIDE SEQUENCE [LARGE SCALE GENOMIC DNA]</scope>
    <source>
        <strain evidence="1 2">Pedreira</strain>
    </source>
</reference>
<evidence type="ECO:0000313" key="1">
    <source>
        <dbReference type="EMBL" id="KJV59109.1"/>
    </source>
</evidence>
<dbReference type="AlphaFoldDB" id="A0A0F3MX44"/>
<dbReference type="Proteomes" id="UP000033475">
    <property type="component" value="Unassembled WGS sequence"/>
</dbReference>
<gene>
    <name evidence="1" type="ORF">RFEPED_1509</name>
</gene>
<sequence length="172" mass="19287">MENEIEETIQQQAIINENIRIDKLNIFKQIVEKVNINVENNTSSNKAEMQNIINKIINDVSSLTNSYDIEKITASLKELTTGRITKGKLIDVEDELNEIILEQINKAANKVVTWAVKEIIYDKPLLNNPKLLQVAVDSKLSSDLIYDAINNNDDELILAGLISVGHDVTATN</sequence>
<dbReference type="EMBL" id="LANQ01000001">
    <property type="protein sequence ID" value="KJV59109.1"/>
    <property type="molecule type" value="Genomic_DNA"/>
</dbReference>
<evidence type="ECO:0000313" key="2">
    <source>
        <dbReference type="Proteomes" id="UP000033475"/>
    </source>
</evidence>
<proteinExistence type="predicted"/>
<name>A0A0F3MX44_RICFI</name>
<comment type="caution">
    <text evidence="1">The sequence shown here is derived from an EMBL/GenBank/DDBJ whole genome shotgun (WGS) entry which is preliminary data.</text>
</comment>
<dbReference type="PATRIC" id="fig|1359196.3.peg.1459"/>
<protein>
    <submittedName>
        <fullName evidence="1">Uncharacterized protein</fullName>
    </submittedName>
</protein>
<dbReference type="RefSeq" id="WP_011271260.1">
    <property type="nucleotide sequence ID" value="NZ_LANQ01000001.1"/>
</dbReference>